<comment type="caution">
    <text evidence="1">The sequence shown here is derived from an EMBL/GenBank/DDBJ whole genome shotgun (WGS) entry which is preliminary data.</text>
</comment>
<reference evidence="1" key="2">
    <citation type="submission" date="2023-05" db="EMBL/GenBank/DDBJ databases">
        <authorList>
            <person name="Schelkunov M.I."/>
        </authorList>
    </citation>
    <scope>NUCLEOTIDE SEQUENCE</scope>
    <source>
        <strain evidence="1">Hsosn_3</strain>
        <tissue evidence="1">Leaf</tissue>
    </source>
</reference>
<dbReference type="InterPro" id="IPR053023">
    <property type="entry name" value="FLAP_modulator"/>
</dbReference>
<dbReference type="PANTHER" id="PTHR33975">
    <property type="entry name" value="MYELIN-ASSOCIATED OLIGODENDROCYTE BASIC PROTEIN"/>
    <property type="match status" value="1"/>
</dbReference>
<dbReference type="PANTHER" id="PTHR33975:SF10">
    <property type="match status" value="1"/>
</dbReference>
<dbReference type="Proteomes" id="UP001237642">
    <property type="component" value="Unassembled WGS sequence"/>
</dbReference>
<dbReference type="Pfam" id="PF07466">
    <property type="entry name" value="DUF1517"/>
    <property type="match status" value="1"/>
</dbReference>
<name>A0AAD8M1G7_9APIA</name>
<sequence>MLANVYSTLHPLVDLLMNFVRDGSLLFFQVAVLDKERVLRRKLNKIAENADTSTSDGLNYVFKEAVKALLQYDDSSIHFTRLYTRHGTIKNLSKNFKFLNRELERHGKDENTFEKLDDNVEHKNTASSTENEYTVVSLLVLAIG</sequence>
<evidence type="ECO:0000313" key="2">
    <source>
        <dbReference type="Proteomes" id="UP001237642"/>
    </source>
</evidence>
<dbReference type="EMBL" id="JAUIZM010000011">
    <property type="protein sequence ID" value="KAK1358395.1"/>
    <property type="molecule type" value="Genomic_DNA"/>
</dbReference>
<gene>
    <name evidence="1" type="ORF">POM88_051651</name>
</gene>
<dbReference type="AlphaFoldDB" id="A0AAD8M1G7"/>
<reference evidence="1" key="1">
    <citation type="submission" date="2023-02" db="EMBL/GenBank/DDBJ databases">
        <title>Genome of toxic invasive species Heracleum sosnowskyi carries increased number of genes despite the absence of recent whole-genome duplications.</title>
        <authorList>
            <person name="Schelkunov M."/>
            <person name="Shtratnikova V."/>
            <person name="Makarenko M."/>
            <person name="Klepikova A."/>
            <person name="Omelchenko D."/>
            <person name="Novikova G."/>
            <person name="Obukhova E."/>
            <person name="Bogdanov V."/>
            <person name="Penin A."/>
            <person name="Logacheva M."/>
        </authorList>
    </citation>
    <scope>NUCLEOTIDE SEQUENCE</scope>
    <source>
        <strain evidence="1">Hsosn_3</strain>
        <tissue evidence="1">Leaf</tissue>
    </source>
</reference>
<keyword evidence="2" id="KW-1185">Reference proteome</keyword>
<proteinExistence type="predicted"/>
<protein>
    <submittedName>
        <fullName evidence="1">Uncharacterized protein</fullName>
    </submittedName>
</protein>
<dbReference type="GO" id="GO:0009507">
    <property type="term" value="C:chloroplast"/>
    <property type="evidence" value="ECO:0007669"/>
    <property type="project" value="TreeGrafter"/>
</dbReference>
<organism evidence="1 2">
    <name type="scientific">Heracleum sosnowskyi</name>
    <dbReference type="NCBI Taxonomy" id="360622"/>
    <lineage>
        <taxon>Eukaryota</taxon>
        <taxon>Viridiplantae</taxon>
        <taxon>Streptophyta</taxon>
        <taxon>Embryophyta</taxon>
        <taxon>Tracheophyta</taxon>
        <taxon>Spermatophyta</taxon>
        <taxon>Magnoliopsida</taxon>
        <taxon>eudicotyledons</taxon>
        <taxon>Gunneridae</taxon>
        <taxon>Pentapetalae</taxon>
        <taxon>asterids</taxon>
        <taxon>campanulids</taxon>
        <taxon>Apiales</taxon>
        <taxon>Apiaceae</taxon>
        <taxon>Apioideae</taxon>
        <taxon>apioid superclade</taxon>
        <taxon>Tordylieae</taxon>
        <taxon>Tordyliinae</taxon>
        <taxon>Heracleum</taxon>
    </lineage>
</organism>
<evidence type="ECO:0000313" key="1">
    <source>
        <dbReference type="EMBL" id="KAK1358395.1"/>
    </source>
</evidence>
<accession>A0AAD8M1G7</accession>
<dbReference type="InterPro" id="IPR010903">
    <property type="entry name" value="DUF1517"/>
</dbReference>